<feature type="domain" description="PASTA" evidence="15">
    <location>
        <begin position="679"/>
        <end position="733"/>
    </location>
</feature>
<keyword evidence="8" id="KW-0573">Peptidoglycan synthesis</keyword>
<dbReference type="SMART" id="SM00740">
    <property type="entry name" value="PASTA"/>
    <property type="match status" value="2"/>
</dbReference>
<keyword evidence="13" id="KW-0961">Cell wall biogenesis/degradation</keyword>
<dbReference type="SUPFAM" id="SSF56601">
    <property type="entry name" value="beta-lactamase/transpeptidase-like"/>
    <property type="match status" value="1"/>
</dbReference>
<dbReference type="InterPro" id="IPR050515">
    <property type="entry name" value="Beta-lactam/transpept"/>
</dbReference>
<keyword evidence="17" id="KW-1185">Reference proteome</keyword>
<evidence type="ECO:0000259" key="15">
    <source>
        <dbReference type="PROSITE" id="PS51178"/>
    </source>
</evidence>
<organism evidence="16 17">
    <name type="scientific">Enterococcus hermanniensis</name>
    <dbReference type="NCBI Taxonomy" id="249189"/>
    <lineage>
        <taxon>Bacteria</taxon>
        <taxon>Bacillati</taxon>
        <taxon>Bacillota</taxon>
        <taxon>Bacilli</taxon>
        <taxon>Lactobacillales</taxon>
        <taxon>Enterococcaceae</taxon>
        <taxon>Enterococcus</taxon>
    </lineage>
</organism>
<evidence type="ECO:0000256" key="5">
    <source>
        <dbReference type="ARBA" id="ARBA00022692"/>
    </source>
</evidence>
<dbReference type="Gene3D" id="2.20.70.70">
    <property type="match status" value="1"/>
</dbReference>
<comment type="subcellular location">
    <subcellularLocation>
        <location evidence="1">Cell membrane</location>
        <topology evidence="1">Single-pass membrane protein</topology>
    </subcellularLocation>
</comment>
<dbReference type="InterPro" id="IPR001460">
    <property type="entry name" value="PCN-bd_Tpept"/>
</dbReference>
<keyword evidence="7" id="KW-0133">Cell shape</keyword>
<dbReference type="GO" id="GO:0005886">
    <property type="term" value="C:plasma membrane"/>
    <property type="evidence" value="ECO:0007669"/>
    <property type="project" value="UniProtKB-SubCell"/>
</dbReference>
<dbReference type="GO" id="GO:0008360">
    <property type="term" value="P:regulation of cell shape"/>
    <property type="evidence" value="ECO:0007669"/>
    <property type="project" value="UniProtKB-KW"/>
</dbReference>
<dbReference type="GO" id="GO:0008658">
    <property type="term" value="F:penicillin binding"/>
    <property type="evidence" value="ECO:0007669"/>
    <property type="project" value="InterPro"/>
</dbReference>
<dbReference type="PANTHER" id="PTHR30627">
    <property type="entry name" value="PEPTIDOGLYCAN D,D-TRANSPEPTIDASE"/>
    <property type="match status" value="1"/>
</dbReference>
<dbReference type="EMBL" id="JXKQ01000001">
    <property type="protein sequence ID" value="OJG46796.1"/>
    <property type="molecule type" value="Genomic_DNA"/>
</dbReference>
<name>A0A1L8TR53_9ENTE</name>
<dbReference type="Pfam" id="PF03793">
    <property type="entry name" value="PASTA"/>
    <property type="match status" value="2"/>
</dbReference>
<dbReference type="SUPFAM" id="SSF54184">
    <property type="entry name" value="Penicillin-binding protein 2x (pbp-2x), c-terminal domain"/>
    <property type="match status" value="2"/>
</dbReference>
<evidence type="ECO:0000256" key="7">
    <source>
        <dbReference type="ARBA" id="ARBA00022960"/>
    </source>
</evidence>
<dbReference type="SUPFAM" id="SSF56519">
    <property type="entry name" value="Penicillin binding protein dimerisation domain"/>
    <property type="match status" value="1"/>
</dbReference>
<evidence type="ECO:0000256" key="2">
    <source>
        <dbReference type="ARBA" id="ARBA00007171"/>
    </source>
</evidence>
<evidence type="ECO:0000313" key="16">
    <source>
        <dbReference type="EMBL" id="OJG46796.1"/>
    </source>
</evidence>
<dbReference type="Gene3D" id="3.40.710.10">
    <property type="entry name" value="DD-peptidase/beta-lactamase superfamily"/>
    <property type="match status" value="1"/>
</dbReference>
<proteinExistence type="inferred from homology"/>
<evidence type="ECO:0000256" key="9">
    <source>
        <dbReference type="ARBA" id="ARBA00022989"/>
    </source>
</evidence>
<dbReference type="Pfam" id="PF00905">
    <property type="entry name" value="Transpeptidase"/>
    <property type="match status" value="1"/>
</dbReference>
<sequence length="733" mass="80612">MSFKKLKRKIRKKNLTPMNNRKKVGVILFATSIGLFFLFAVRMIYVVAGGHVAGTSLKEKTQELYKGEEVVSAKRGTIYDRNGEVIAEDATSYSIYAVLSESYVSGDTKLYAQEKHFNKLASILNQYLGIKKKTALKTLKGGLNSDGTSKYYQVEFGSKGKNISEDTKQNIDEAMKKAKIKGLYFTEHTSRMYPNGNFASHFIGYTQADKKEELVGMMGVEAAYDDVLKGTDGKIVYQKDKNQRPIPGSVAEEKKAVDGEDIYTTLDAGLQSYLETLMDKVNSEAEPAELTATLMQAKTGDILAMSQRPTFNPETKEGLGESDAWRNFLVEDTYEPGSTMKVFTTSAAVNEGVFNENESYVSGKIKVADATINDWDFGKKGVLTMRQALSWSSNVGMVKLEEKLGDKWPEYVNRFGFGKSTYSGLPGEATGSLPTSNIVDQAMSSYGQAIGVTNFQMMRGFTAVANDGKMLQPHYISKVANPNTNKEIVTKPEVVGEPITAETAQKVREYMRDTVESENYGSAYDQYSVPGYHISAKTGTAQIAENGTYLTGDTNYIYSIALMVPSEDPEYILYITMKQPQHYSAGILGEIANPLLTRAMDFQSDSSSTETDSADTKSNTKVTVEDYRNLSTSKAAADANKRGLTAVVVGDGDKVVKQSAKPGEKVMANEHLILMTDGTKEMPDVRGWSKADILKLTNLLDIDVTFKGDGYCTKQSIAPYAEIGKKKLKITLG</sequence>
<feature type="domain" description="PASTA" evidence="15">
    <location>
        <begin position="618"/>
        <end position="678"/>
    </location>
</feature>
<reference evidence="16 17" key="1">
    <citation type="submission" date="2014-12" db="EMBL/GenBank/DDBJ databases">
        <title>Draft genome sequences of 29 type strains of Enterococci.</title>
        <authorList>
            <person name="Zhong Z."/>
            <person name="Sun Z."/>
            <person name="Liu W."/>
            <person name="Zhang W."/>
            <person name="Zhang H."/>
        </authorList>
    </citation>
    <scope>NUCLEOTIDE SEQUENCE [LARGE SCALE GENOMIC DNA]</scope>
    <source>
        <strain evidence="16 17">DSM 17122</strain>
    </source>
</reference>
<dbReference type="GO" id="GO:0046677">
    <property type="term" value="P:response to antibiotic"/>
    <property type="evidence" value="ECO:0007669"/>
    <property type="project" value="UniProtKB-KW"/>
</dbReference>
<dbReference type="Pfam" id="PF03717">
    <property type="entry name" value="PBP_dimer"/>
    <property type="match status" value="1"/>
</dbReference>
<dbReference type="GO" id="GO:0071555">
    <property type="term" value="P:cell wall organization"/>
    <property type="evidence" value="ECO:0007669"/>
    <property type="project" value="UniProtKB-KW"/>
</dbReference>
<keyword evidence="11" id="KW-0046">Antibiotic resistance</keyword>
<keyword evidence="9" id="KW-1133">Transmembrane helix</keyword>
<dbReference type="GO" id="GO:0009252">
    <property type="term" value="P:peptidoglycan biosynthetic process"/>
    <property type="evidence" value="ECO:0007669"/>
    <property type="project" value="UniProtKB-KW"/>
</dbReference>
<keyword evidence="12" id="KW-0131">Cell cycle</keyword>
<keyword evidence="5" id="KW-0812">Transmembrane</keyword>
<comment type="similarity">
    <text evidence="2">Belongs to the transpeptidase family.</text>
</comment>
<gene>
    <name evidence="16" type="ORF">RV04_GL000043</name>
</gene>
<dbReference type="CDD" id="cd06575">
    <property type="entry name" value="PASTA_Pbp2x-like_2"/>
    <property type="match status" value="1"/>
</dbReference>
<keyword evidence="3" id="KW-1003">Cell membrane</keyword>
<evidence type="ECO:0000256" key="3">
    <source>
        <dbReference type="ARBA" id="ARBA00022475"/>
    </source>
</evidence>
<evidence type="ECO:0000256" key="1">
    <source>
        <dbReference type="ARBA" id="ARBA00004162"/>
    </source>
</evidence>
<evidence type="ECO:0000256" key="13">
    <source>
        <dbReference type="ARBA" id="ARBA00023316"/>
    </source>
</evidence>
<dbReference type="AlphaFoldDB" id="A0A1L8TR53"/>
<dbReference type="GO" id="GO:0051301">
    <property type="term" value="P:cell division"/>
    <property type="evidence" value="ECO:0007669"/>
    <property type="project" value="UniProtKB-KW"/>
</dbReference>
<evidence type="ECO:0000256" key="4">
    <source>
        <dbReference type="ARBA" id="ARBA00022618"/>
    </source>
</evidence>
<dbReference type="InterPro" id="IPR005311">
    <property type="entry name" value="PBP_dimer"/>
</dbReference>
<keyword evidence="10" id="KW-0472">Membrane</keyword>
<dbReference type="RefSeq" id="WP_071856467.1">
    <property type="nucleotide sequence ID" value="NZ_JBHSHK010000005.1"/>
</dbReference>
<evidence type="ECO:0000256" key="12">
    <source>
        <dbReference type="ARBA" id="ARBA00023306"/>
    </source>
</evidence>
<dbReference type="PROSITE" id="PS51178">
    <property type="entry name" value="PASTA"/>
    <property type="match status" value="2"/>
</dbReference>
<comment type="caution">
    <text evidence="16">The sequence shown here is derived from an EMBL/GenBank/DDBJ whole genome shotgun (WGS) entry which is preliminary data.</text>
</comment>
<dbReference type="PANTHER" id="PTHR30627:SF26">
    <property type="entry name" value="PENICILLIN-BINDING PROTEIN 2B"/>
    <property type="match status" value="1"/>
</dbReference>
<evidence type="ECO:0000256" key="10">
    <source>
        <dbReference type="ARBA" id="ARBA00023136"/>
    </source>
</evidence>
<accession>A0A1L8TR53</accession>
<comment type="function">
    <text evidence="14">A transpeptidase that forms peptide cross-links between adjacent glycan strands in cell wall peptidoglycan (PG). Part of the divisome machinery that synthesizes the septal cross wall. Beta-lactams inactivate the PBPs by acylating an essential serine residue in the active site of these proteins.</text>
</comment>
<dbReference type="Gene3D" id="3.90.1310.10">
    <property type="entry name" value="Penicillin-binding protein 2a (Domain 2)"/>
    <property type="match status" value="1"/>
</dbReference>
<dbReference type="InterPro" id="IPR012338">
    <property type="entry name" value="Beta-lactam/transpept-like"/>
</dbReference>
<evidence type="ECO:0000256" key="14">
    <source>
        <dbReference type="ARBA" id="ARBA00055980"/>
    </source>
</evidence>
<dbReference type="FunFam" id="3.40.710.10:FF:000095">
    <property type="entry name" value="Penicillin-binding protein 2x"/>
    <property type="match status" value="1"/>
</dbReference>
<dbReference type="InterPro" id="IPR036138">
    <property type="entry name" value="PBP_dimer_sf"/>
</dbReference>
<protein>
    <submittedName>
        <fullName evidence="16">Penicillin-binding protein 2X</fullName>
    </submittedName>
</protein>
<evidence type="ECO:0000256" key="11">
    <source>
        <dbReference type="ARBA" id="ARBA00023251"/>
    </source>
</evidence>
<evidence type="ECO:0000256" key="6">
    <source>
        <dbReference type="ARBA" id="ARBA00022737"/>
    </source>
</evidence>
<keyword evidence="6" id="KW-0677">Repeat</keyword>
<dbReference type="Proteomes" id="UP000182077">
    <property type="component" value="Unassembled WGS sequence"/>
</dbReference>
<dbReference type="InterPro" id="IPR005543">
    <property type="entry name" value="PASTA_dom"/>
</dbReference>
<keyword evidence="4" id="KW-0132">Cell division</keyword>
<dbReference type="OrthoDB" id="9804124at2"/>
<evidence type="ECO:0000313" key="17">
    <source>
        <dbReference type="Proteomes" id="UP000182077"/>
    </source>
</evidence>
<evidence type="ECO:0000256" key="8">
    <source>
        <dbReference type="ARBA" id="ARBA00022984"/>
    </source>
</evidence>
<dbReference type="Gene3D" id="3.30.70.2110">
    <property type="match status" value="1"/>
</dbReference>
<dbReference type="STRING" id="249189.RV04_GL000043"/>